<keyword evidence="3" id="KW-1003">Cell membrane</keyword>
<dbReference type="EMBL" id="FXBL01000004">
    <property type="protein sequence ID" value="SMH30885.1"/>
    <property type="molecule type" value="Genomic_DNA"/>
</dbReference>
<feature type="transmembrane region" description="Helical" evidence="9">
    <location>
        <begin position="154"/>
        <end position="175"/>
    </location>
</feature>
<gene>
    <name evidence="11" type="ORF">SAMN02982922_1095</name>
</gene>
<proteinExistence type="inferred from homology"/>
<dbReference type="InterPro" id="IPR055348">
    <property type="entry name" value="DctQ"/>
</dbReference>
<dbReference type="GO" id="GO:0015740">
    <property type="term" value="P:C4-dicarboxylate transport"/>
    <property type="evidence" value="ECO:0007669"/>
    <property type="project" value="TreeGrafter"/>
</dbReference>
<evidence type="ECO:0000256" key="9">
    <source>
        <dbReference type="RuleBase" id="RU369079"/>
    </source>
</evidence>
<dbReference type="RefSeq" id="WP_176247437.1">
    <property type="nucleotide sequence ID" value="NZ_FXBL01000004.1"/>
</dbReference>
<comment type="subunit">
    <text evidence="9">The complex comprises the extracytoplasmic solute receptor protein and the two transmembrane proteins.</text>
</comment>
<dbReference type="InterPro" id="IPR007387">
    <property type="entry name" value="TRAP_DctQ"/>
</dbReference>
<sequence>MEDVVPGENTPEPPRPAAFPVRILGRLIDVTTVVGAVAVALMMTHIAIDVLAKYVFGMPLPGTITVVSNYYMIVVAFLPLAFTERVNGHISVEVLTEHFPMGLQRALNIAAMLMAAFIIGALAWQSWLDAERARDIGTFEIEHDAKLLTWPARYLLPIGCALMALTFVAKILLALRRGAAQPLNRPFF</sequence>
<dbReference type="Pfam" id="PF04290">
    <property type="entry name" value="DctQ"/>
    <property type="match status" value="1"/>
</dbReference>
<feature type="transmembrane region" description="Helical" evidence="9">
    <location>
        <begin position="27"/>
        <end position="48"/>
    </location>
</feature>
<feature type="domain" description="Tripartite ATP-independent periplasmic transporters DctQ component" evidence="10">
    <location>
        <begin position="42"/>
        <end position="176"/>
    </location>
</feature>
<protein>
    <recommendedName>
        <fullName evidence="9">TRAP transporter small permease protein</fullName>
    </recommendedName>
</protein>
<keyword evidence="7 9" id="KW-0472">Membrane</keyword>
<dbReference type="GO" id="GO:0022857">
    <property type="term" value="F:transmembrane transporter activity"/>
    <property type="evidence" value="ECO:0007669"/>
    <property type="project" value="UniProtKB-UniRule"/>
</dbReference>
<dbReference type="GO" id="GO:0005886">
    <property type="term" value="C:plasma membrane"/>
    <property type="evidence" value="ECO:0007669"/>
    <property type="project" value="UniProtKB-SubCell"/>
</dbReference>
<evidence type="ECO:0000256" key="4">
    <source>
        <dbReference type="ARBA" id="ARBA00022519"/>
    </source>
</evidence>
<evidence type="ECO:0000313" key="11">
    <source>
        <dbReference type="EMBL" id="SMH30885.1"/>
    </source>
</evidence>
<evidence type="ECO:0000256" key="5">
    <source>
        <dbReference type="ARBA" id="ARBA00022692"/>
    </source>
</evidence>
<evidence type="ECO:0000256" key="8">
    <source>
        <dbReference type="ARBA" id="ARBA00038436"/>
    </source>
</evidence>
<keyword evidence="12" id="KW-1185">Reference proteome</keyword>
<organism evidence="11 12">
    <name type="scientific">Mesorhizobium australicum</name>
    <dbReference type="NCBI Taxonomy" id="536018"/>
    <lineage>
        <taxon>Bacteria</taxon>
        <taxon>Pseudomonadati</taxon>
        <taxon>Pseudomonadota</taxon>
        <taxon>Alphaproteobacteria</taxon>
        <taxon>Hyphomicrobiales</taxon>
        <taxon>Phyllobacteriaceae</taxon>
        <taxon>Mesorhizobium</taxon>
    </lineage>
</organism>
<comment type="function">
    <text evidence="9">Part of the tripartite ATP-independent periplasmic (TRAP) transport system.</text>
</comment>
<keyword evidence="4 9" id="KW-0997">Cell inner membrane</keyword>
<keyword evidence="5 9" id="KW-0812">Transmembrane</keyword>
<dbReference type="PANTHER" id="PTHR35011">
    <property type="entry name" value="2,3-DIKETO-L-GULONATE TRAP TRANSPORTER SMALL PERMEASE PROTEIN YIAM"/>
    <property type="match status" value="1"/>
</dbReference>
<name>A0A1X7N0T3_9HYPH</name>
<keyword evidence="2 9" id="KW-0813">Transport</keyword>
<evidence type="ECO:0000256" key="2">
    <source>
        <dbReference type="ARBA" id="ARBA00022448"/>
    </source>
</evidence>
<dbReference type="PANTHER" id="PTHR35011:SF10">
    <property type="entry name" value="TRAP TRANSPORTER SMALL PERMEASE PROTEIN"/>
    <property type="match status" value="1"/>
</dbReference>
<reference evidence="12" key="1">
    <citation type="submission" date="2017-04" db="EMBL/GenBank/DDBJ databases">
        <authorList>
            <person name="Varghese N."/>
            <person name="Submissions S."/>
        </authorList>
    </citation>
    <scope>NUCLEOTIDE SEQUENCE [LARGE SCALE GENOMIC DNA]</scope>
    <source>
        <strain evidence="12">B5P</strain>
    </source>
</reference>
<evidence type="ECO:0000313" key="12">
    <source>
        <dbReference type="Proteomes" id="UP000193083"/>
    </source>
</evidence>
<evidence type="ECO:0000259" key="10">
    <source>
        <dbReference type="Pfam" id="PF04290"/>
    </source>
</evidence>
<evidence type="ECO:0000256" key="7">
    <source>
        <dbReference type="ARBA" id="ARBA00023136"/>
    </source>
</evidence>
<dbReference type="AlphaFoldDB" id="A0A1X7N0T3"/>
<feature type="transmembrane region" description="Helical" evidence="9">
    <location>
        <begin position="60"/>
        <end position="82"/>
    </location>
</feature>
<evidence type="ECO:0000256" key="6">
    <source>
        <dbReference type="ARBA" id="ARBA00022989"/>
    </source>
</evidence>
<feature type="transmembrane region" description="Helical" evidence="9">
    <location>
        <begin position="103"/>
        <end position="124"/>
    </location>
</feature>
<evidence type="ECO:0000256" key="1">
    <source>
        <dbReference type="ARBA" id="ARBA00004429"/>
    </source>
</evidence>
<comment type="subcellular location">
    <subcellularLocation>
        <location evidence="1 9">Cell inner membrane</location>
        <topology evidence="1 9">Multi-pass membrane protein</topology>
    </subcellularLocation>
</comment>
<accession>A0A1X7N0T3</accession>
<keyword evidence="6 9" id="KW-1133">Transmembrane helix</keyword>
<evidence type="ECO:0000256" key="3">
    <source>
        <dbReference type="ARBA" id="ARBA00022475"/>
    </source>
</evidence>
<dbReference type="Proteomes" id="UP000193083">
    <property type="component" value="Unassembled WGS sequence"/>
</dbReference>
<comment type="similarity">
    <text evidence="8 9">Belongs to the TRAP transporter small permease family.</text>
</comment>